<dbReference type="AlphaFoldDB" id="A0A8J5K4S7"/>
<proteinExistence type="predicted"/>
<evidence type="ECO:0000313" key="1">
    <source>
        <dbReference type="EMBL" id="KAG7169875.1"/>
    </source>
</evidence>
<dbReference type="EMBL" id="JAHLQT010014991">
    <property type="protein sequence ID" value="KAG7169875.1"/>
    <property type="molecule type" value="Genomic_DNA"/>
</dbReference>
<gene>
    <name evidence="1" type="ORF">Hamer_G021879</name>
</gene>
<reference evidence="1" key="1">
    <citation type="journal article" date="2021" name="Sci. Adv.">
        <title>The American lobster genome reveals insights on longevity, neural, and immune adaptations.</title>
        <authorList>
            <person name="Polinski J.M."/>
            <person name="Zimin A.V."/>
            <person name="Clark K.F."/>
            <person name="Kohn A.B."/>
            <person name="Sadowski N."/>
            <person name="Timp W."/>
            <person name="Ptitsyn A."/>
            <person name="Khanna P."/>
            <person name="Romanova D.Y."/>
            <person name="Williams P."/>
            <person name="Greenwood S.J."/>
            <person name="Moroz L.L."/>
            <person name="Walt D.R."/>
            <person name="Bodnar A.G."/>
        </authorList>
    </citation>
    <scope>NUCLEOTIDE SEQUENCE</scope>
    <source>
        <strain evidence="1">GMGI-L3</strain>
    </source>
</reference>
<sequence length="134" mass="15875">MSIEAASVRILQQWDELKLHFDLCRKEEHCYTAEQLYSMFSDKKNHIFLIFFKSVFGDVQHVNKKFEAAVHDPTKLLNDLVHLIDSFSSRIVIPERKVNVDDVLENYLGPKPYLGFEFEREMSECKFTDEEDIR</sequence>
<comment type="caution">
    <text evidence="1">The sequence shown here is derived from an EMBL/GenBank/DDBJ whole genome shotgun (WGS) entry which is preliminary data.</text>
</comment>
<evidence type="ECO:0000313" key="2">
    <source>
        <dbReference type="Proteomes" id="UP000747542"/>
    </source>
</evidence>
<keyword evidence="2" id="KW-1185">Reference proteome</keyword>
<organism evidence="1 2">
    <name type="scientific">Homarus americanus</name>
    <name type="common">American lobster</name>
    <dbReference type="NCBI Taxonomy" id="6706"/>
    <lineage>
        <taxon>Eukaryota</taxon>
        <taxon>Metazoa</taxon>
        <taxon>Ecdysozoa</taxon>
        <taxon>Arthropoda</taxon>
        <taxon>Crustacea</taxon>
        <taxon>Multicrustacea</taxon>
        <taxon>Malacostraca</taxon>
        <taxon>Eumalacostraca</taxon>
        <taxon>Eucarida</taxon>
        <taxon>Decapoda</taxon>
        <taxon>Pleocyemata</taxon>
        <taxon>Astacidea</taxon>
        <taxon>Nephropoidea</taxon>
        <taxon>Nephropidae</taxon>
        <taxon>Homarus</taxon>
    </lineage>
</organism>
<protein>
    <submittedName>
        <fullName evidence="1">Uncharacterized protein</fullName>
    </submittedName>
</protein>
<dbReference type="Proteomes" id="UP000747542">
    <property type="component" value="Unassembled WGS sequence"/>
</dbReference>
<accession>A0A8J5K4S7</accession>
<name>A0A8J5K4S7_HOMAM</name>